<evidence type="ECO:0000259" key="2">
    <source>
        <dbReference type="Pfam" id="PF01757"/>
    </source>
</evidence>
<dbReference type="Pfam" id="PF01757">
    <property type="entry name" value="Acyl_transf_3"/>
    <property type="match status" value="1"/>
</dbReference>
<feature type="transmembrane region" description="Helical" evidence="1">
    <location>
        <begin position="79"/>
        <end position="97"/>
    </location>
</feature>
<dbReference type="RefSeq" id="WP_227615475.1">
    <property type="nucleotide sequence ID" value="NZ_JAJEPR010000018.1"/>
</dbReference>
<feature type="domain" description="Acyltransferase 3" evidence="2">
    <location>
        <begin position="7"/>
        <end position="335"/>
    </location>
</feature>
<evidence type="ECO:0000313" key="4">
    <source>
        <dbReference type="Proteomes" id="UP001197875"/>
    </source>
</evidence>
<proteinExistence type="predicted"/>
<dbReference type="InterPro" id="IPR002656">
    <property type="entry name" value="Acyl_transf_3_dom"/>
</dbReference>
<feature type="transmembrane region" description="Helical" evidence="1">
    <location>
        <begin position="316"/>
        <end position="338"/>
    </location>
</feature>
<gene>
    <name evidence="3" type="ORF">LKD71_11235</name>
</gene>
<name>A0AAE3DTW3_9FIRM</name>
<sequence length="353" mass="40709">MERERNYLIDAIKCLACFGVVMAHMATKSLGDEFYYIEAILGRCGVPIFFMISGYFAARHVKKDPENSGRWFLKNALRMIWQFLLFSVIIFAFYRLGNLLFHTDDLTLTINKDRIFRLLVLNEPLFSGVLWYLLAYAYCLLIYAAASHFKMGYQLLALVSPLLLLLYYILGRYSVLFFGESLPYYWSRNFLITAIPMFTLGFVMPELNIKWLTNQNILILSIISVLLLFAECMAFYTSLPIGRNNFIFNMPLSFLIVYYATHQPKITVPKDNLLAVIGKKYSLYIYGFQGLAVTLCSRLVMSIVHLDKETGAFVMAFYHISKPICVFLMALLMAFIYVKIVNILKKQISAARS</sequence>
<keyword evidence="1" id="KW-0472">Membrane</keyword>
<dbReference type="PANTHER" id="PTHR37312">
    <property type="entry name" value="MEMBRANE-BOUND ACYLTRANSFERASE YKRP-RELATED"/>
    <property type="match status" value="1"/>
</dbReference>
<keyword evidence="3" id="KW-0012">Acyltransferase</keyword>
<keyword evidence="3" id="KW-0808">Transferase</keyword>
<protein>
    <submittedName>
        <fullName evidence="3">Acyltransferase</fullName>
    </submittedName>
</protein>
<comment type="caution">
    <text evidence="3">The sequence shown here is derived from an EMBL/GenBank/DDBJ whole genome shotgun (WGS) entry which is preliminary data.</text>
</comment>
<feature type="transmembrane region" description="Helical" evidence="1">
    <location>
        <begin position="153"/>
        <end position="170"/>
    </location>
</feature>
<feature type="transmembrane region" description="Helical" evidence="1">
    <location>
        <begin position="283"/>
        <end position="304"/>
    </location>
</feature>
<dbReference type="AlphaFoldDB" id="A0AAE3DTW3"/>
<keyword evidence="4" id="KW-1185">Reference proteome</keyword>
<dbReference type="InterPro" id="IPR052734">
    <property type="entry name" value="Nod_factor_acetyltransferase"/>
</dbReference>
<reference evidence="3 4" key="1">
    <citation type="submission" date="2021-10" db="EMBL/GenBank/DDBJ databases">
        <title>Anaerobic single-cell dispensing facilitates the cultivation of human gut bacteria.</title>
        <authorList>
            <person name="Afrizal A."/>
        </authorList>
    </citation>
    <scope>NUCLEOTIDE SEQUENCE [LARGE SCALE GENOMIC DNA]</scope>
    <source>
        <strain evidence="3 4">CLA-AA-H277</strain>
    </source>
</reference>
<organism evidence="3 4">
    <name type="scientific">Fusicatenibacter faecihominis</name>
    <dbReference type="NCBI Taxonomy" id="2881276"/>
    <lineage>
        <taxon>Bacteria</taxon>
        <taxon>Bacillati</taxon>
        <taxon>Bacillota</taxon>
        <taxon>Clostridia</taxon>
        <taxon>Lachnospirales</taxon>
        <taxon>Lachnospiraceae</taxon>
        <taxon>Fusicatenibacter</taxon>
    </lineage>
</organism>
<keyword evidence="1" id="KW-1133">Transmembrane helix</keyword>
<feature type="transmembrane region" description="Helical" evidence="1">
    <location>
        <begin position="185"/>
        <end position="205"/>
    </location>
</feature>
<evidence type="ECO:0000313" key="3">
    <source>
        <dbReference type="EMBL" id="MCC2190373.1"/>
    </source>
</evidence>
<evidence type="ECO:0000256" key="1">
    <source>
        <dbReference type="SAM" id="Phobius"/>
    </source>
</evidence>
<dbReference type="GO" id="GO:0016747">
    <property type="term" value="F:acyltransferase activity, transferring groups other than amino-acyl groups"/>
    <property type="evidence" value="ECO:0007669"/>
    <property type="project" value="InterPro"/>
</dbReference>
<feature type="transmembrane region" description="Helical" evidence="1">
    <location>
        <begin position="7"/>
        <end position="27"/>
    </location>
</feature>
<feature type="transmembrane region" description="Helical" evidence="1">
    <location>
        <begin position="217"/>
        <end position="239"/>
    </location>
</feature>
<feature type="transmembrane region" description="Helical" evidence="1">
    <location>
        <begin position="39"/>
        <end position="58"/>
    </location>
</feature>
<feature type="transmembrane region" description="Helical" evidence="1">
    <location>
        <begin position="245"/>
        <end position="262"/>
    </location>
</feature>
<accession>A0AAE3DTW3</accession>
<dbReference type="EMBL" id="JAJEPR010000018">
    <property type="protein sequence ID" value="MCC2190373.1"/>
    <property type="molecule type" value="Genomic_DNA"/>
</dbReference>
<feature type="transmembrane region" description="Helical" evidence="1">
    <location>
        <begin position="129"/>
        <end position="146"/>
    </location>
</feature>
<keyword evidence="1" id="KW-0812">Transmembrane</keyword>
<dbReference type="PANTHER" id="PTHR37312:SF1">
    <property type="entry name" value="MEMBRANE-BOUND ACYLTRANSFERASE YKRP-RELATED"/>
    <property type="match status" value="1"/>
</dbReference>
<dbReference type="Proteomes" id="UP001197875">
    <property type="component" value="Unassembled WGS sequence"/>
</dbReference>